<dbReference type="Gene3D" id="3.30.70.20">
    <property type="match status" value="1"/>
</dbReference>
<dbReference type="SUPFAM" id="SSF54862">
    <property type="entry name" value="4Fe-4S ferredoxins"/>
    <property type="match status" value="1"/>
</dbReference>
<evidence type="ECO:0000313" key="6">
    <source>
        <dbReference type="EMBL" id="TYC55041.1"/>
    </source>
</evidence>
<dbReference type="PROSITE" id="PS51379">
    <property type="entry name" value="4FE4S_FER_2"/>
    <property type="match status" value="1"/>
</dbReference>
<dbReference type="PANTHER" id="PTHR24960">
    <property type="entry name" value="PHOTOSYSTEM I IRON-SULFUR CENTER-RELATED"/>
    <property type="match status" value="1"/>
</dbReference>
<dbReference type="Pfam" id="PF00037">
    <property type="entry name" value="Fer4"/>
    <property type="match status" value="1"/>
</dbReference>
<dbReference type="InterPro" id="IPR017896">
    <property type="entry name" value="4Fe4S_Fe-S-bd"/>
</dbReference>
<comment type="caution">
    <text evidence="6">The sequence shown here is derived from an EMBL/GenBank/DDBJ whole genome shotgun (WGS) entry which is preliminary data.</text>
</comment>
<dbReference type="InterPro" id="IPR050157">
    <property type="entry name" value="PSI_iron-sulfur_center"/>
</dbReference>
<keyword evidence="1" id="KW-0004">4Fe-4S</keyword>
<accession>A0A6C2CM43</accession>
<sequence length="374" mass="39493">MHQAHFLPWKPWALRPVAIHKNDGGDVLDFAESGSTQPSKGTILCRCQGRVSDAAADGLPPELAADVTRVDSLCGSTGLAQLARFSANTDAPLSIGCHREAPRLEAAAAEGTPLRFFPAREYATGGTAASPRLAALIAMARLPDPPPVESVAYSSHGRLAILGAGPLALAWAERLHGRADGQIAVTVFAEDEDPLPASSPRRVAVQRARQVAVDGWLGAFEVSWTPANPVDASLCTGCNACLEACTSDAIVRDGVAAYVDLARCNDKRRCVEVCKAGAIDFRQAPRTAAFDLVLDLGNTPRLAMVHPPQGYFATGSDSLAIGDAALALIELVGDFDKPRYFDYKRSVCAHSRNRIEGCSRCIDTCSTSAISADG</sequence>
<proteinExistence type="predicted"/>
<evidence type="ECO:0000259" key="5">
    <source>
        <dbReference type="PROSITE" id="PS51379"/>
    </source>
</evidence>
<evidence type="ECO:0000256" key="1">
    <source>
        <dbReference type="ARBA" id="ARBA00022485"/>
    </source>
</evidence>
<gene>
    <name evidence="6" type="ORF">ETQ85_16480</name>
</gene>
<keyword evidence="3" id="KW-0408">Iron</keyword>
<dbReference type="PANTHER" id="PTHR24960:SF79">
    <property type="entry name" value="PHOTOSYSTEM I IRON-SULFUR CENTER"/>
    <property type="match status" value="1"/>
</dbReference>
<dbReference type="EMBL" id="SDKK01000015">
    <property type="protein sequence ID" value="TYC55041.1"/>
    <property type="molecule type" value="Genomic_DNA"/>
</dbReference>
<keyword evidence="4" id="KW-0411">Iron-sulfur</keyword>
<organism evidence="6 7">
    <name type="scientific">Zoogloea oleivorans</name>
    <dbReference type="NCBI Taxonomy" id="1552750"/>
    <lineage>
        <taxon>Bacteria</taxon>
        <taxon>Pseudomonadati</taxon>
        <taxon>Pseudomonadota</taxon>
        <taxon>Betaproteobacteria</taxon>
        <taxon>Rhodocyclales</taxon>
        <taxon>Zoogloeaceae</taxon>
        <taxon>Zoogloea</taxon>
    </lineage>
</organism>
<evidence type="ECO:0000256" key="2">
    <source>
        <dbReference type="ARBA" id="ARBA00022723"/>
    </source>
</evidence>
<feature type="domain" description="4Fe-4S ferredoxin-type" evidence="5">
    <location>
        <begin position="226"/>
        <end position="255"/>
    </location>
</feature>
<name>A0A6C2CM43_9RHOO</name>
<evidence type="ECO:0000256" key="4">
    <source>
        <dbReference type="ARBA" id="ARBA00023014"/>
    </source>
</evidence>
<evidence type="ECO:0000256" key="3">
    <source>
        <dbReference type="ARBA" id="ARBA00023004"/>
    </source>
</evidence>
<keyword evidence="2" id="KW-0479">Metal-binding</keyword>
<dbReference type="AlphaFoldDB" id="A0A6C2CM43"/>
<reference evidence="6 7" key="1">
    <citation type="submission" date="2019-01" db="EMBL/GenBank/DDBJ databases">
        <title>Zoogloea oleivorans genome sequencing and assembly.</title>
        <authorList>
            <person name="Tancsics A."/>
            <person name="Farkas M."/>
            <person name="Kriszt B."/>
            <person name="Maroti G."/>
            <person name="Horvath B."/>
        </authorList>
    </citation>
    <scope>NUCLEOTIDE SEQUENCE [LARGE SCALE GENOMIC DNA]</scope>
    <source>
        <strain evidence="6 7">Buc</strain>
    </source>
</reference>
<protein>
    <recommendedName>
        <fullName evidence="5">4Fe-4S ferredoxin-type domain-containing protein</fullName>
    </recommendedName>
</protein>
<dbReference type="GO" id="GO:0051539">
    <property type="term" value="F:4 iron, 4 sulfur cluster binding"/>
    <property type="evidence" value="ECO:0007669"/>
    <property type="project" value="UniProtKB-KW"/>
</dbReference>
<dbReference type="GO" id="GO:0046872">
    <property type="term" value="F:metal ion binding"/>
    <property type="evidence" value="ECO:0007669"/>
    <property type="project" value="UniProtKB-KW"/>
</dbReference>
<keyword evidence="7" id="KW-1185">Reference proteome</keyword>
<dbReference type="Proteomes" id="UP000389128">
    <property type="component" value="Unassembled WGS sequence"/>
</dbReference>
<evidence type="ECO:0000313" key="7">
    <source>
        <dbReference type="Proteomes" id="UP000389128"/>
    </source>
</evidence>
<feature type="non-terminal residue" evidence="6">
    <location>
        <position position="374"/>
    </location>
</feature>